<accession>D8T450</accession>
<evidence type="ECO:0000313" key="1">
    <source>
        <dbReference type="EMBL" id="EFJ08593.1"/>
    </source>
</evidence>
<organism evidence="2">
    <name type="scientific">Selaginella moellendorffii</name>
    <name type="common">Spikemoss</name>
    <dbReference type="NCBI Taxonomy" id="88036"/>
    <lineage>
        <taxon>Eukaryota</taxon>
        <taxon>Viridiplantae</taxon>
        <taxon>Streptophyta</taxon>
        <taxon>Embryophyta</taxon>
        <taxon>Tracheophyta</taxon>
        <taxon>Lycopodiopsida</taxon>
        <taxon>Selaginellales</taxon>
        <taxon>Selaginellaceae</taxon>
        <taxon>Selaginella</taxon>
    </lineage>
</organism>
<evidence type="ECO:0000313" key="2">
    <source>
        <dbReference type="Proteomes" id="UP000001514"/>
    </source>
</evidence>
<dbReference type="KEGG" id="smo:SELMODRAFT_428828"/>
<protein>
    <submittedName>
        <fullName evidence="1">Uncharacterized protein</fullName>
    </submittedName>
</protein>
<proteinExistence type="predicted"/>
<dbReference type="AlphaFoldDB" id="D8T450"/>
<dbReference type="EMBL" id="GL377672">
    <property type="protein sequence ID" value="EFJ08593.1"/>
    <property type="molecule type" value="Genomic_DNA"/>
</dbReference>
<dbReference type="Proteomes" id="UP000001514">
    <property type="component" value="Unassembled WGS sequence"/>
</dbReference>
<keyword evidence="2" id="KW-1185">Reference proteome</keyword>
<dbReference type="Gramene" id="EFJ08593">
    <property type="protein sequence ID" value="EFJ08593"/>
    <property type="gene ID" value="SELMODRAFT_428828"/>
</dbReference>
<reference evidence="1 2" key="1">
    <citation type="journal article" date="2011" name="Science">
        <title>The Selaginella genome identifies genetic changes associated with the evolution of vascular plants.</title>
        <authorList>
            <person name="Banks J.A."/>
            <person name="Nishiyama T."/>
            <person name="Hasebe M."/>
            <person name="Bowman J.L."/>
            <person name="Gribskov M."/>
            <person name="dePamphilis C."/>
            <person name="Albert V.A."/>
            <person name="Aono N."/>
            <person name="Aoyama T."/>
            <person name="Ambrose B.A."/>
            <person name="Ashton N.W."/>
            <person name="Axtell M.J."/>
            <person name="Barker E."/>
            <person name="Barker M.S."/>
            <person name="Bennetzen J.L."/>
            <person name="Bonawitz N.D."/>
            <person name="Chapple C."/>
            <person name="Cheng C."/>
            <person name="Correa L.G."/>
            <person name="Dacre M."/>
            <person name="DeBarry J."/>
            <person name="Dreyer I."/>
            <person name="Elias M."/>
            <person name="Engstrom E.M."/>
            <person name="Estelle M."/>
            <person name="Feng L."/>
            <person name="Finet C."/>
            <person name="Floyd S.K."/>
            <person name="Frommer W.B."/>
            <person name="Fujita T."/>
            <person name="Gramzow L."/>
            <person name="Gutensohn M."/>
            <person name="Harholt J."/>
            <person name="Hattori M."/>
            <person name="Heyl A."/>
            <person name="Hirai T."/>
            <person name="Hiwatashi Y."/>
            <person name="Ishikawa M."/>
            <person name="Iwata M."/>
            <person name="Karol K.G."/>
            <person name="Koehler B."/>
            <person name="Kolukisaoglu U."/>
            <person name="Kubo M."/>
            <person name="Kurata T."/>
            <person name="Lalonde S."/>
            <person name="Li K."/>
            <person name="Li Y."/>
            <person name="Litt A."/>
            <person name="Lyons E."/>
            <person name="Manning G."/>
            <person name="Maruyama T."/>
            <person name="Michael T.P."/>
            <person name="Mikami K."/>
            <person name="Miyazaki S."/>
            <person name="Morinaga S."/>
            <person name="Murata T."/>
            <person name="Mueller-Roeber B."/>
            <person name="Nelson D.R."/>
            <person name="Obara M."/>
            <person name="Oguri Y."/>
            <person name="Olmstead R.G."/>
            <person name="Onodera N."/>
            <person name="Petersen B.L."/>
            <person name="Pils B."/>
            <person name="Prigge M."/>
            <person name="Rensing S.A."/>
            <person name="Riano-Pachon D.M."/>
            <person name="Roberts A.W."/>
            <person name="Sato Y."/>
            <person name="Scheller H.V."/>
            <person name="Schulz B."/>
            <person name="Schulz C."/>
            <person name="Shakirov E.V."/>
            <person name="Shibagaki N."/>
            <person name="Shinohara N."/>
            <person name="Shippen D.E."/>
            <person name="Soerensen I."/>
            <person name="Sotooka R."/>
            <person name="Sugimoto N."/>
            <person name="Sugita M."/>
            <person name="Sumikawa N."/>
            <person name="Tanurdzic M."/>
            <person name="Theissen G."/>
            <person name="Ulvskov P."/>
            <person name="Wakazuki S."/>
            <person name="Weng J.K."/>
            <person name="Willats W.W."/>
            <person name="Wipf D."/>
            <person name="Wolf P.G."/>
            <person name="Yang L."/>
            <person name="Zimmer A.D."/>
            <person name="Zhu Q."/>
            <person name="Mitros T."/>
            <person name="Hellsten U."/>
            <person name="Loque D."/>
            <person name="Otillar R."/>
            <person name="Salamov A."/>
            <person name="Schmutz J."/>
            <person name="Shapiro H."/>
            <person name="Lindquist E."/>
            <person name="Lucas S."/>
            <person name="Rokhsar D."/>
            <person name="Grigoriev I.V."/>
        </authorList>
    </citation>
    <scope>NUCLEOTIDE SEQUENCE [LARGE SCALE GENOMIC DNA]</scope>
</reference>
<name>D8T450_SELML</name>
<gene>
    <name evidence="1" type="ORF">SELMODRAFT_428828</name>
</gene>
<dbReference type="HOGENOM" id="CLU_2282337_0_0_1"/>
<sequence length="102" mass="10891">MLLVQKATGPLNKLVRNINGEEPETINVATQAAIALAALFMSIREHGNVKDAAVDAITQLDSKMCRLIDPVTQIPREGNQAGRDNTAAALAQLFAVHSICVL</sequence>
<dbReference type="InParanoid" id="D8T450"/>